<keyword evidence="14" id="KW-0411">Iron-sulfur</keyword>
<evidence type="ECO:0000256" key="18">
    <source>
        <dbReference type="ARBA" id="ARBA00048151"/>
    </source>
</evidence>
<keyword evidence="10" id="KW-0274">FAD</keyword>
<dbReference type="GO" id="GO:0046872">
    <property type="term" value="F:metal ion binding"/>
    <property type="evidence" value="ECO:0007669"/>
    <property type="project" value="UniProtKB-KW"/>
</dbReference>
<evidence type="ECO:0000256" key="6">
    <source>
        <dbReference type="ARBA" id="ARBA00022605"/>
    </source>
</evidence>
<protein>
    <recommendedName>
        <fullName evidence="19">Glutamate synthase [NADPH] large chain</fullName>
        <ecNumber evidence="5">1.4.1.13</ecNumber>
    </recommendedName>
    <alternativeName>
        <fullName evidence="20">Glutamate synthase subunit alpha</fullName>
    </alternativeName>
</protein>
<evidence type="ECO:0000256" key="11">
    <source>
        <dbReference type="ARBA" id="ARBA00022962"/>
    </source>
</evidence>
<comment type="cofactor">
    <cofactor evidence="2">
        <name>[3Fe-4S] cluster</name>
        <dbReference type="ChEBI" id="CHEBI:21137"/>
    </cofactor>
</comment>
<dbReference type="Gene3D" id="2.160.20.60">
    <property type="entry name" value="Glutamate synthase, alpha subunit, C-terminal domain"/>
    <property type="match status" value="1"/>
</dbReference>
<dbReference type="PANTHER" id="PTHR11938:SF133">
    <property type="entry name" value="GLUTAMATE SYNTHASE (NADH)"/>
    <property type="match status" value="1"/>
</dbReference>
<evidence type="ECO:0000256" key="4">
    <source>
        <dbReference type="ARBA" id="ARBA00009716"/>
    </source>
</evidence>
<evidence type="ECO:0000256" key="15">
    <source>
        <dbReference type="ARBA" id="ARBA00023164"/>
    </source>
</evidence>
<evidence type="ECO:0000313" key="23">
    <source>
        <dbReference type="EMBL" id="AWM35821.1"/>
    </source>
</evidence>
<dbReference type="Gene3D" id="3.20.20.70">
    <property type="entry name" value="Aldolase class I"/>
    <property type="match status" value="2"/>
</dbReference>
<comment type="cofactor">
    <cofactor evidence="1">
        <name>FMN</name>
        <dbReference type="ChEBI" id="CHEBI:58210"/>
    </cofactor>
</comment>
<evidence type="ECO:0000256" key="14">
    <source>
        <dbReference type="ARBA" id="ARBA00023014"/>
    </source>
</evidence>
<keyword evidence="7" id="KW-0285">Flavoprotein</keyword>
<dbReference type="GO" id="GO:0004355">
    <property type="term" value="F:glutamate synthase (NADPH) activity"/>
    <property type="evidence" value="ECO:0007669"/>
    <property type="project" value="UniProtKB-EC"/>
</dbReference>
<keyword evidence="15" id="KW-0314">Glutamate biosynthesis</keyword>
<dbReference type="CDD" id="cd02808">
    <property type="entry name" value="GltS_FMN"/>
    <property type="match status" value="1"/>
</dbReference>
<dbReference type="SUPFAM" id="SSF69336">
    <property type="entry name" value="Alpha subunit of glutamate synthase, C-terminal domain"/>
    <property type="match status" value="1"/>
</dbReference>
<feature type="region of interest" description="Disordered" evidence="21">
    <location>
        <begin position="923"/>
        <end position="948"/>
    </location>
</feature>
<evidence type="ECO:0000256" key="10">
    <source>
        <dbReference type="ARBA" id="ARBA00022827"/>
    </source>
</evidence>
<comment type="pathway">
    <text evidence="17">Amino-acid biosynthesis; L-glutamate biosynthesis via GLT pathway; L-glutamate from 2-oxoglutarate and L-glutamine (NADP(+) route): step 1/1.</text>
</comment>
<evidence type="ECO:0000256" key="20">
    <source>
        <dbReference type="ARBA" id="ARBA00079921"/>
    </source>
</evidence>
<dbReference type="InterPro" id="IPR036485">
    <property type="entry name" value="Glu_synth_asu_C_sf"/>
</dbReference>
<evidence type="ECO:0000313" key="24">
    <source>
        <dbReference type="Proteomes" id="UP000245802"/>
    </source>
</evidence>
<dbReference type="RefSeq" id="WP_010039568.1">
    <property type="nucleotide sequence ID" value="NZ_CP025958.1"/>
</dbReference>
<evidence type="ECO:0000256" key="3">
    <source>
        <dbReference type="ARBA" id="ARBA00001974"/>
    </source>
</evidence>
<evidence type="ECO:0000256" key="5">
    <source>
        <dbReference type="ARBA" id="ARBA00012079"/>
    </source>
</evidence>
<dbReference type="Pfam" id="PF01645">
    <property type="entry name" value="Glu_synthase"/>
    <property type="match status" value="1"/>
</dbReference>
<evidence type="ECO:0000256" key="12">
    <source>
        <dbReference type="ARBA" id="ARBA00023002"/>
    </source>
</evidence>
<dbReference type="FunFam" id="2.160.20.60:FF:000001">
    <property type="entry name" value="Glutamate synthase, large subunit"/>
    <property type="match status" value="1"/>
</dbReference>
<keyword evidence="13" id="KW-0408">Iron</keyword>
<dbReference type="Pfam" id="PF00310">
    <property type="entry name" value="GATase_2"/>
    <property type="match status" value="1"/>
</dbReference>
<dbReference type="InterPro" id="IPR002489">
    <property type="entry name" value="Glu_synth_asu_C"/>
</dbReference>
<name>A0A2Z3GTH0_9BACT</name>
<dbReference type="EMBL" id="CP025958">
    <property type="protein sequence ID" value="AWM35821.1"/>
    <property type="molecule type" value="Genomic_DNA"/>
</dbReference>
<evidence type="ECO:0000256" key="9">
    <source>
        <dbReference type="ARBA" id="ARBA00022723"/>
    </source>
</evidence>
<dbReference type="Pfam" id="PF04898">
    <property type="entry name" value="Glu_syn_central"/>
    <property type="match status" value="1"/>
</dbReference>
<dbReference type="InterPro" id="IPR050711">
    <property type="entry name" value="ET-N_metabolism_enzyme"/>
</dbReference>
<feature type="compositionally biased region" description="Basic and acidic residues" evidence="21">
    <location>
        <begin position="934"/>
        <end position="948"/>
    </location>
</feature>
<proteinExistence type="inferred from homology"/>
<accession>A0A2Z3GTH0</accession>
<dbReference type="InterPro" id="IPR017932">
    <property type="entry name" value="GATase_2_dom"/>
</dbReference>
<evidence type="ECO:0000256" key="16">
    <source>
        <dbReference type="ARBA" id="ARBA00023291"/>
    </source>
</evidence>
<keyword evidence="9" id="KW-0479">Metal-binding</keyword>
<dbReference type="CDD" id="cd00713">
    <property type="entry name" value="GltS"/>
    <property type="match status" value="1"/>
</dbReference>
<dbReference type="PANTHER" id="PTHR11938">
    <property type="entry name" value="FAD NADPH DEHYDROGENASE/OXIDOREDUCTASE"/>
    <property type="match status" value="1"/>
</dbReference>
<dbReference type="EC" id="1.4.1.13" evidence="5"/>
<sequence>MQPETLAFVPSPLVPEGLYHPSFERDACGVGFVADLRGRKTHATVSDALQLLRNLQHRGACGCDQDTGDGAGILLQLPDPFFRAAAAKLNVALPPVGSYGVAFCFLPTDAASAAACRRALEKVAAEEGQTVLGWRPVPVVSAAIGWLARTTEPVMEQLLVGRGAGTPADAFERKLYVIRRRAEHWAATHPAGAGFAITSCSARTIVYKGMLKPDQLEAYFPDLADPGAESALALVHSRYSTNTSPQWALAHPFNVLAHNGEINTLNGNVHWLKARQALMEGGALGDDLRKVLPLDLDGLSDSAVLDRAVELLLHSGRSLPHVMMMLVPEAYEEQKQLDPAVRGFFRYHRCLTEPWDGPASLSFTDGTVIGAMLDRNGLRPGRYVITDERVIVASEIGALPTPTGAVRTAGRMQPGKMFIVDTSCGSVILDDEIKLEVARERPYAEWVAANQVQLDDLPAAAPVEPDLATVRNRQHAFGYTQEDVARVLLPMAQDGQEPVSSMGTDTPLAVLSDRAQLLFNYFKQHFAQVTNPPIDPIREKVVMNTESLIGCEQNILAETPEHARLLRLKGPTLNDEELAKVRALDRPGLTVRTLTTLFDRAAGEPGLARAVDALCAEAEAAVRAGATILILSDRGVDAHKVPVPSLLATAAVNHHLIRAGLRVKCGLVAETGEAREVHHLALLIGYGAAAVNPYLALETYRDLAAEGMLVDAHGGPLELTKAFKNYAKAINAGLLKVFSKMGISTLLSYRGAQIFEAIGLNRDLIERHFADTPSRIAGIGLNEIARESLTRHAVGFPDAQPAEAGKGHEVSPPELDVGGEIMWRRRGEHRMWNPETVQTLQHAVRKESREAYREFAQAANDESRRLCTLRGLLGVKKTHKPIPLELVEPAKEIVKRFFTGAMSFGSISKEAHETLAIALNRVGGRSNTGEGGEDPARFKPDTNGDRRGSAVKQVASGRFGVTANYLANAVEIQIKMAQGAKPGEGGQLPGHKVDSAIAKTRYSTPGVGLISPPPHHDIYSIEDLAQLIFDLKNANPHAEISVKLVAAAGVGTVAAGVAKGYADRILVSGDSGGTGASPLSSIRHAGVPWELGLAEAQQVLVRNGLRGRVRLQTDGQMKTGRDVVIAACLGAEEYGFATAPLIAMGCVMMRKCHLNTCPVGIATQDPVLRAQFTGTPEHVVNYLFFVAEEVRELLSEMGFRTLDEIVGRPDLLAPIDLSWHWKAKHLDLSALLARPNVPFGSVVRNVERQPDILAEQLDWEVVRAAKEAVEHPRRLQLAMPITNRNRTTGTLLSYFVTARYGEAGLREDTIDLRFTGTAGQSFGAFLTRGITLRLRGEANDYVGKGLSGGKLIVAPQPEAGYVPEENVVIGNVALYGATGGEAYFRGRAGERFAVRNSGAKAVVEGIGDHGCEYMTGGVVVVLGPTGRNFAAGMSGGFAYVYDPHGTFRDNCNLEMVDLLPVEEYKDVGTLSNLINRHVLYTGSAVGNEIVNDFGSALPKFVKVYPKDYRRVLEQNKAVQRQWELVNG</sequence>
<evidence type="ECO:0000256" key="19">
    <source>
        <dbReference type="ARBA" id="ARBA00072108"/>
    </source>
</evidence>
<dbReference type="OrthoDB" id="9758182at2"/>
<evidence type="ECO:0000256" key="13">
    <source>
        <dbReference type="ARBA" id="ARBA00023004"/>
    </source>
</evidence>
<dbReference type="FunFam" id="3.20.20.70:FF:000031">
    <property type="entry name" value="Glutamate synthase 1 [NADH]"/>
    <property type="match status" value="1"/>
</dbReference>
<dbReference type="KEGG" id="gog:C1280_01440"/>
<dbReference type="GO" id="GO:0019676">
    <property type="term" value="P:ammonia assimilation cycle"/>
    <property type="evidence" value="ECO:0007669"/>
    <property type="project" value="TreeGrafter"/>
</dbReference>
<reference evidence="23 24" key="1">
    <citation type="submission" date="2018-01" db="EMBL/GenBank/DDBJ databases">
        <title>G. obscuriglobus.</title>
        <authorList>
            <person name="Franke J."/>
            <person name="Blomberg W."/>
            <person name="Selmecki A."/>
        </authorList>
    </citation>
    <scope>NUCLEOTIDE SEQUENCE [LARGE SCALE GENOMIC DNA]</scope>
    <source>
        <strain evidence="23 24">DSM 5831</strain>
    </source>
</reference>
<comment type="cofactor">
    <cofactor evidence="3">
        <name>FAD</name>
        <dbReference type="ChEBI" id="CHEBI:57692"/>
    </cofactor>
</comment>
<comment type="similarity">
    <text evidence="4">Belongs to the glutamate synthase family.</text>
</comment>
<comment type="catalytic activity">
    <reaction evidence="18">
        <text>2 L-glutamate + NADP(+) = L-glutamine + 2-oxoglutarate + NADPH + H(+)</text>
        <dbReference type="Rhea" id="RHEA:15501"/>
        <dbReference type="ChEBI" id="CHEBI:15378"/>
        <dbReference type="ChEBI" id="CHEBI:16810"/>
        <dbReference type="ChEBI" id="CHEBI:29985"/>
        <dbReference type="ChEBI" id="CHEBI:57783"/>
        <dbReference type="ChEBI" id="CHEBI:58349"/>
        <dbReference type="ChEBI" id="CHEBI:58359"/>
        <dbReference type="EC" id="1.4.1.13"/>
    </reaction>
</comment>
<feature type="domain" description="Glutamine amidotransferase type-2" evidence="22">
    <location>
        <begin position="28"/>
        <end position="423"/>
    </location>
</feature>
<evidence type="ECO:0000256" key="2">
    <source>
        <dbReference type="ARBA" id="ARBA00001927"/>
    </source>
</evidence>
<evidence type="ECO:0000256" key="21">
    <source>
        <dbReference type="SAM" id="MobiDB-lite"/>
    </source>
</evidence>
<evidence type="ECO:0000259" key="22">
    <source>
        <dbReference type="PROSITE" id="PS51278"/>
    </source>
</evidence>
<evidence type="ECO:0000256" key="7">
    <source>
        <dbReference type="ARBA" id="ARBA00022630"/>
    </source>
</evidence>
<dbReference type="InterPro" id="IPR013785">
    <property type="entry name" value="Aldolase_TIM"/>
</dbReference>
<dbReference type="Proteomes" id="UP000245802">
    <property type="component" value="Chromosome"/>
</dbReference>
<keyword evidence="11" id="KW-0315">Glutamine amidotransferase</keyword>
<dbReference type="GO" id="GO:0051538">
    <property type="term" value="F:3 iron, 4 sulfur cluster binding"/>
    <property type="evidence" value="ECO:0007669"/>
    <property type="project" value="UniProtKB-KW"/>
</dbReference>
<keyword evidence="6" id="KW-0028">Amino-acid biosynthesis</keyword>
<gene>
    <name evidence="23" type="ORF">C1280_01440</name>
</gene>
<evidence type="ECO:0000256" key="8">
    <source>
        <dbReference type="ARBA" id="ARBA00022643"/>
    </source>
</evidence>
<keyword evidence="12" id="KW-0560">Oxidoreductase</keyword>
<dbReference type="InterPro" id="IPR002932">
    <property type="entry name" value="Glu_synthdom"/>
</dbReference>
<dbReference type="InterPro" id="IPR029055">
    <property type="entry name" value="Ntn_hydrolases_N"/>
</dbReference>
<dbReference type="GO" id="GO:0006537">
    <property type="term" value="P:glutamate biosynthetic process"/>
    <property type="evidence" value="ECO:0007669"/>
    <property type="project" value="UniProtKB-KW"/>
</dbReference>
<dbReference type="Gene3D" id="3.60.20.10">
    <property type="entry name" value="Glutamine Phosphoribosylpyrophosphate, subunit 1, domain 1"/>
    <property type="match status" value="1"/>
</dbReference>
<dbReference type="PROSITE" id="PS51278">
    <property type="entry name" value="GATASE_TYPE_2"/>
    <property type="match status" value="1"/>
</dbReference>
<dbReference type="SUPFAM" id="SSF56235">
    <property type="entry name" value="N-terminal nucleophile aminohydrolases (Ntn hydrolases)"/>
    <property type="match status" value="1"/>
</dbReference>
<dbReference type="CDD" id="cd00982">
    <property type="entry name" value="gltB_C"/>
    <property type="match status" value="1"/>
</dbReference>
<organism evidence="23 24">
    <name type="scientific">Gemmata obscuriglobus</name>
    <dbReference type="NCBI Taxonomy" id="114"/>
    <lineage>
        <taxon>Bacteria</taxon>
        <taxon>Pseudomonadati</taxon>
        <taxon>Planctomycetota</taxon>
        <taxon>Planctomycetia</taxon>
        <taxon>Gemmatales</taxon>
        <taxon>Gemmataceae</taxon>
        <taxon>Gemmata</taxon>
    </lineage>
</organism>
<keyword evidence="16" id="KW-0003">3Fe-4S</keyword>
<dbReference type="SUPFAM" id="SSF51395">
    <property type="entry name" value="FMN-linked oxidoreductases"/>
    <property type="match status" value="1"/>
</dbReference>
<dbReference type="InterPro" id="IPR006982">
    <property type="entry name" value="Glu_synth_centr_N"/>
</dbReference>
<dbReference type="FunFam" id="3.60.20.10:FF:000001">
    <property type="entry name" value="Glutamate synthase, large subunit"/>
    <property type="match status" value="1"/>
</dbReference>
<evidence type="ECO:0000256" key="17">
    <source>
        <dbReference type="ARBA" id="ARBA00037898"/>
    </source>
</evidence>
<dbReference type="NCBIfam" id="NF008730">
    <property type="entry name" value="PRK11750.1"/>
    <property type="match status" value="1"/>
</dbReference>
<keyword evidence="8" id="KW-0288">FMN</keyword>
<evidence type="ECO:0000256" key="1">
    <source>
        <dbReference type="ARBA" id="ARBA00001917"/>
    </source>
</evidence>
<dbReference type="Pfam" id="PF01493">
    <property type="entry name" value="GXGXG"/>
    <property type="match status" value="1"/>
</dbReference>
<keyword evidence="24" id="KW-1185">Reference proteome</keyword>